<dbReference type="GeneID" id="114667308"/>
<protein>
    <submittedName>
        <fullName evidence="2">Uncharacterized protein</fullName>
    </submittedName>
</protein>
<reference evidence="2" key="1">
    <citation type="submission" date="2021-06" db="EMBL/GenBank/DDBJ databases">
        <authorList>
            <consortium name="Wellcome Sanger Institute Data Sharing"/>
        </authorList>
    </citation>
    <scope>NUCLEOTIDE SEQUENCE [LARGE SCALE GENOMIC DNA]</scope>
</reference>
<dbReference type="OrthoDB" id="9908305at2759"/>
<dbReference type="CTD" id="127908294"/>
<evidence type="ECO:0000313" key="3">
    <source>
        <dbReference type="Proteomes" id="UP000694620"/>
    </source>
</evidence>
<dbReference type="Ensembl" id="ENSECRT00000021225.1">
    <property type="protein sequence ID" value="ENSECRP00000020773.1"/>
    <property type="gene ID" value="ENSECRG00000013978.1"/>
</dbReference>
<feature type="region of interest" description="Disordered" evidence="1">
    <location>
        <begin position="1109"/>
        <end position="1128"/>
    </location>
</feature>
<dbReference type="PANTHER" id="PTHR28422">
    <property type="entry name" value="SIMILAR TO HUMAN CHROMOSOME 15 OPEN READING FRAME 39"/>
    <property type="match status" value="1"/>
</dbReference>
<accession>A0A8C4SS67</accession>
<feature type="region of interest" description="Disordered" evidence="1">
    <location>
        <begin position="623"/>
        <end position="668"/>
    </location>
</feature>
<dbReference type="RefSeq" id="XP_028678399.1">
    <property type="nucleotide sequence ID" value="XM_028822566.2"/>
</dbReference>
<dbReference type="Gene3D" id="2.80.10.70">
    <property type="entry name" value="Spindlin/Ssty"/>
    <property type="match status" value="1"/>
</dbReference>
<dbReference type="InterPro" id="IPR037656">
    <property type="entry name" value="DUF5525"/>
</dbReference>
<reference evidence="2" key="2">
    <citation type="submission" date="2025-08" db="UniProtKB">
        <authorList>
            <consortium name="Ensembl"/>
        </authorList>
    </citation>
    <scope>IDENTIFICATION</scope>
</reference>
<dbReference type="Proteomes" id="UP000694620">
    <property type="component" value="Chromosome 17"/>
</dbReference>
<feature type="region of interest" description="Disordered" evidence="1">
    <location>
        <begin position="539"/>
        <end position="599"/>
    </location>
</feature>
<dbReference type="RefSeq" id="XP_051776322.1">
    <property type="nucleotide sequence ID" value="XM_051920362.1"/>
</dbReference>
<dbReference type="InterPro" id="IPR042567">
    <property type="entry name" value="SPIN/Ssty_sf"/>
</dbReference>
<feature type="region of interest" description="Disordered" evidence="1">
    <location>
        <begin position="1006"/>
        <end position="1062"/>
    </location>
</feature>
<evidence type="ECO:0000313" key="2">
    <source>
        <dbReference type="Ensembl" id="ENSECRP00000020773.1"/>
    </source>
</evidence>
<reference evidence="2" key="3">
    <citation type="submission" date="2025-09" db="UniProtKB">
        <authorList>
            <consortium name="Ensembl"/>
        </authorList>
    </citation>
    <scope>IDENTIFICATION</scope>
</reference>
<organism evidence="2 3">
    <name type="scientific">Erpetoichthys calabaricus</name>
    <name type="common">Rope fish</name>
    <name type="synonym">Calamoichthys calabaricus</name>
    <dbReference type="NCBI Taxonomy" id="27687"/>
    <lineage>
        <taxon>Eukaryota</taxon>
        <taxon>Metazoa</taxon>
        <taxon>Chordata</taxon>
        <taxon>Craniata</taxon>
        <taxon>Vertebrata</taxon>
        <taxon>Euteleostomi</taxon>
        <taxon>Actinopterygii</taxon>
        <taxon>Polypteriformes</taxon>
        <taxon>Polypteridae</taxon>
        <taxon>Erpetoichthys</taxon>
    </lineage>
</organism>
<dbReference type="RefSeq" id="XP_051776323.1">
    <property type="nucleotide sequence ID" value="XM_051920363.1"/>
</dbReference>
<feature type="compositionally biased region" description="Basic residues" evidence="1">
    <location>
        <begin position="1038"/>
        <end position="1050"/>
    </location>
</feature>
<evidence type="ECO:0000256" key="1">
    <source>
        <dbReference type="SAM" id="MobiDB-lite"/>
    </source>
</evidence>
<dbReference type="PANTHER" id="PTHR28422:SF1">
    <property type="entry name" value="SIMILAR TO HUMAN CHROMOSOME 15 OPEN READING FRAME 39"/>
    <property type="match status" value="1"/>
</dbReference>
<keyword evidence="3" id="KW-1185">Reference proteome</keyword>
<dbReference type="Pfam" id="PF17663">
    <property type="entry name" value="DUF5525"/>
    <property type="match status" value="2"/>
</dbReference>
<name>A0A8C4SS67_ERPCA</name>
<gene>
    <name evidence="2" type="primary">c17h15orf39</name>
</gene>
<feature type="region of interest" description="Disordered" evidence="1">
    <location>
        <begin position="722"/>
        <end position="756"/>
    </location>
</feature>
<dbReference type="GeneTree" id="ENSGT00940000169185"/>
<proteinExistence type="predicted"/>
<feature type="compositionally biased region" description="Basic and acidic residues" evidence="1">
    <location>
        <begin position="626"/>
        <end position="664"/>
    </location>
</feature>
<sequence length="1320" mass="144980">MIGNKRTLSYMESLGHGKVARLDKMNPQGSGTGLCKARGLPPYSTEDPLNYNGTYFAYYLKGQDGSDVPLRWSPPGPYLHDRRNTVVHPLTSERPLPSGLMYRPEKDLGQAFAPEKTSPLLLGDKWGDFVDRQSKVSHGSGLHAPVAVRKMALGGTAGNAPPEHSVGSLAIPKPLYKTRICCADAECKTRGCVPLEPEAERIQGRPYEADWRGSSAGLCYGALPALDKRTSLLEADSLQLEPSGATRRQSKELGHPGYVPAGHLGAVGVSAFPDPSYNAVPFNGPPHALPVSSHKGCVNVSQPSDVYHHDAPAGLPKGYHEMHVAPHSRLPTPIYQERSPVSKFAHLPQRHLYLCPPGALDLDKSPNYKVLEHQFVNESSSLSPQNIRGSYPPRSERYVYRSPPPPYSAAVSLPYAVIPTGAPSLSSAGRYDLPSYPYKHHHGPGGLKRAFSETAGPPVQMEMADRGVSVAAHKLHVMVPSREFGSYRHGPSAFHPVHGSYGIDNSTRVPSEASAYCQAGIYSDRNAVPGMGQSAAAFPECRRPGGEVDGLGLMDSPRGRPQEDGEGAYAAGGSDGRMDEKQKAAVGEEDTACPSSPPMPVINNVFSLAPYKAYLEASGILPSQSDVKDGAPRLKSPKVEERSEPDGPKQEVERAELGPCKREVETEDAGGYPLKQEDRDVCDAGPPRLFERDIKVEDMQGEDTALDLRVKKPTDGQVVSAVKAEAADESPRANGRPSAEPFALKPSSRTLGDSRPDGAGQVCPLYEQSPLPCLKLSAIKLILPDIVKTAPPSVPDFSLPVGDGSVNEKSQRHSLRYFMELHHSLCKLIDGAIAVCGKEELGSLLAKTEQDPDPDTVPTKPKSIPQILEVFRSSCGKEMSVKSGEISSALSCVLSQLETYIYIRKCPFPHVIRTGTIFIPMLVVKETLFPQLEGALVDQVLQEHRVELRPTTLSEERHLTQVQQRGCSSKLRRLLSLKHLPDIYPDLLKLYCDASLRTHLGTECDAPVQTEPSETPSSPPPHHGHQATAKQLRPGLHFQRKRRKGRRRNPLNRTFVGTSEMGPLENDTIRVRDKRGRLKAATLRETTSFRNSSQVTVQQIKPKKLLKGVWGRRKKKPGMGGKTKQKRAFEKSHAAGLVLKLKRMPLRGKASGRECGFSPQESCGIKVQLTEVTSEQSGRAPKKPLPRLAHAALSSRKLRASATAGSLRSTRSTSKVLHLRRSVVQIKFRRLLSLRPGTPRGRRRAPRAGYPDLVGKRIRHLYEEKDKSEVWYQGMVVRVHEKHPNPLKTVYEVKYDSEPEWQYYLELLQDYRKGWLVLED</sequence>